<keyword evidence="2" id="KW-0472">Membrane</keyword>
<dbReference type="EMBL" id="JAHRIQ010047539">
    <property type="protein sequence ID" value="MEQ2236588.1"/>
    <property type="molecule type" value="Genomic_DNA"/>
</dbReference>
<comment type="caution">
    <text evidence="3">The sequence shown here is derived from an EMBL/GenBank/DDBJ whole genome shotgun (WGS) entry which is preliminary data.</text>
</comment>
<evidence type="ECO:0000256" key="2">
    <source>
        <dbReference type="SAM" id="Phobius"/>
    </source>
</evidence>
<keyword evidence="2" id="KW-1133">Transmembrane helix</keyword>
<sequence>MFTFSVLTLMHSYSYFLIRYSCLMWYLVLMVFLHEYEIYCILVHIHNFQWKLDFYSSNFKRNLCVTMLQPNDISVQHMGLNCDSRPKQVICLKQCRLKHAAAKWRIITQERDQSFTLNHHLHVKAPKVLDTKGRGGRRSCSQSNEGLTEGGWSSLLHQPDPASSEAITMRIDCFLTSVNGCKL</sequence>
<evidence type="ECO:0000313" key="3">
    <source>
        <dbReference type="EMBL" id="MEQ2236588.1"/>
    </source>
</evidence>
<gene>
    <name evidence="3" type="ORF">ILYODFUR_014292</name>
</gene>
<dbReference type="Proteomes" id="UP001482620">
    <property type="component" value="Unassembled WGS sequence"/>
</dbReference>
<feature type="region of interest" description="Disordered" evidence="1">
    <location>
        <begin position="130"/>
        <end position="157"/>
    </location>
</feature>
<organism evidence="3 4">
    <name type="scientific">Ilyodon furcidens</name>
    <name type="common">goldbreast splitfin</name>
    <dbReference type="NCBI Taxonomy" id="33524"/>
    <lineage>
        <taxon>Eukaryota</taxon>
        <taxon>Metazoa</taxon>
        <taxon>Chordata</taxon>
        <taxon>Craniata</taxon>
        <taxon>Vertebrata</taxon>
        <taxon>Euteleostomi</taxon>
        <taxon>Actinopterygii</taxon>
        <taxon>Neopterygii</taxon>
        <taxon>Teleostei</taxon>
        <taxon>Neoteleostei</taxon>
        <taxon>Acanthomorphata</taxon>
        <taxon>Ovalentaria</taxon>
        <taxon>Atherinomorphae</taxon>
        <taxon>Cyprinodontiformes</taxon>
        <taxon>Goodeidae</taxon>
        <taxon>Ilyodon</taxon>
    </lineage>
</organism>
<keyword evidence="4" id="KW-1185">Reference proteome</keyword>
<keyword evidence="2" id="KW-0812">Transmembrane</keyword>
<evidence type="ECO:0000313" key="4">
    <source>
        <dbReference type="Proteomes" id="UP001482620"/>
    </source>
</evidence>
<name>A0ABV0TY88_9TELE</name>
<evidence type="ECO:0000256" key="1">
    <source>
        <dbReference type="SAM" id="MobiDB-lite"/>
    </source>
</evidence>
<reference evidence="3 4" key="1">
    <citation type="submission" date="2021-06" db="EMBL/GenBank/DDBJ databases">
        <authorList>
            <person name="Palmer J.M."/>
        </authorList>
    </citation>
    <scope>NUCLEOTIDE SEQUENCE [LARGE SCALE GENOMIC DNA]</scope>
    <source>
        <strain evidence="4">if_2019</strain>
        <tissue evidence="3">Muscle</tissue>
    </source>
</reference>
<accession>A0ABV0TY88</accession>
<protein>
    <submittedName>
        <fullName evidence="3">Uncharacterized protein</fullName>
    </submittedName>
</protein>
<feature type="transmembrane region" description="Helical" evidence="2">
    <location>
        <begin position="12"/>
        <end position="33"/>
    </location>
</feature>
<proteinExistence type="predicted"/>